<sequence>MKFHDLVVSMNVDGLDLHSRTAEHLQRTMDMVTSIKLHARRQKFLKDHSSGQEGIKPKKAGKRRRRKKA</sequence>
<reference evidence="2" key="2">
    <citation type="submission" date="2022-03" db="EMBL/GenBank/DDBJ databases">
        <title>Draft title - Genomic analysis of global carrot germplasm unveils the trajectory of domestication and the origin of high carotenoid orange carrot.</title>
        <authorList>
            <person name="Iorizzo M."/>
            <person name="Ellison S."/>
            <person name="Senalik D."/>
            <person name="Macko-Podgorni A."/>
            <person name="Grzebelus D."/>
            <person name="Bostan H."/>
            <person name="Rolling W."/>
            <person name="Curaba J."/>
            <person name="Simon P."/>
        </authorList>
    </citation>
    <scope>NUCLEOTIDE SEQUENCE</scope>
    <source>
        <tissue evidence="2">Leaf</tissue>
    </source>
</reference>
<dbReference type="Proteomes" id="UP000077755">
    <property type="component" value="Chromosome 8"/>
</dbReference>
<feature type="compositionally biased region" description="Basic residues" evidence="1">
    <location>
        <begin position="57"/>
        <end position="69"/>
    </location>
</feature>
<keyword evidence="3" id="KW-1185">Reference proteome</keyword>
<gene>
    <name evidence="2" type="ORF">DCAR_0831752</name>
</gene>
<dbReference type="EMBL" id="CP093350">
    <property type="protein sequence ID" value="WOH12250.1"/>
    <property type="molecule type" value="Genomic_DNA"/>
</dbReference>
<name>A0A175YPU0_DAUCS</name>
<protein>
    <submittedName>
        <fullName evidence="2">Uncharacterized protein</fullName>
    </submittedName>
</protein>
<feature type="region of interest" description="Disordered" evidence="1">
    <location>
        <begin position="43"/>
        <end position="69"/>
    </location>
</feature>
<proteinExistence type="predicted"/>
<organism evidence="2 3">
    <name type="scientific">Daucus carota subsp. sativus</name>
    <name type="common">Carrot</name>
    <dbReference type="NCBI Taxonomy" id="79200"/>
    <lineage>
        <taxon>Eukaryota</taxon>
        <taxon>Viridiplantae</taxon>
        <taxon>Streptophyta</taxon>
        <taxon>Embryophyta</taxon>
        <taxon>Tracheophyta</taxon>
        <taxon>Spermatophyta</taxon>
        <taxon>Magnoliopsida</taxon>
        <taxon>eudicotyledons</taxon>
        <taxon>Gunneridae</taxon>
        <taxon>Pentapetalae</taxon>
        <taxon>asterids</taxon>
        <taxon>campanulids</taxon>
        <taxon>Apiales</taxon>
        <taxon>Apiaceae</taxon>
        <taxon>Apioideae</taxon>
        <taxon>Scandiceae</taxon>
        <taxon>Daucinae</taxon>
        <taxon>Daucus</taxon>
        <taxon>Daucus sect. Daucus</taxon>
    </lineage>
</organism>
<accession>A0A175YPU0</accession>
<reference evidence="2" key="1">
    <citation type="journal article" date="2016" name="Nat. Genet.">
        <title>A high-quality carrot genome assembly provides new insights into carotenoid accumulation and asterid genome evolution.</title>
        <authorList>
            <person name="Iorizzo M."/>
            <person name="Ellison S."/>
            <person name="Senalik D."/>
            <person name="Zeng P."/>
            <person name="Satapoomin P."/>
            <person name="Huang J."/>
            <person name="Bowman M."/>
            <person name="Iovene M."/>
            <person name="Sanseverino W."/>
            <person name="Cavagnaro P."/>
            <person name="Yildiz M."/>
            <person name="Macko-Podgorni A."/>
            <person name="Moranska E."/>
            <person name="Grzebelus E."/>
            <person name="Grzebelus D."/>
            <person name="Ashrafi H."/>
            <person name="Zheng Z."/>
            <person name="Cheng S."/>
            <person name="Spooner D."/>
            <person name="Van Deynze A."/>
            <person name="Simon P."/>
        </authorList>
    </citation>
    <scope>NUCLEOTIDE SEQUENCE</scope>
    <source>
        <tissue evidence="2">Leaf</tissue>
    </source>
</reference>
<dbReference type="AlphaFoldDB" id="A0A175YPU0"/>
<evidence type="ECO:0000256" key="1">
    <source>
        <dbReference type="SAM" id="MobiDB-lite"/>
    </source>
</evidence>
<dbReference type="Gramene" id="KZM84842">
    <property type="protein sequence ID" value="KZM84842"/>
    <property type="gene ID" value="DCAR_027736"/>
</dbReference>
<evidence type="ECO:0000313" key="2">
    <source>
        <dbReference type="EMBL" id="WOH12250.1"/>
    </source>
</evidence>
<evidence type="ECO:0000313" key="3">
    <source>
        <dbReference type="Proteomes" id="UP000077755"/>
    </source>
</evidence>